<dbReference type="CDD" id="cd00564">
    <property type="entry name" value="TMP_TenI"/>
    <property type="match status" value="1"/>
</dbReference>
<dbReference type="Gene3D" id="3.20.20.70">
    <property type="entry name" value="Aldolase class I"/>
    <property type="match status" value="1"/>
</dbReference>
<dbReference type="SUPFAM" id="SSF51391">
    <property type="entry name" value="Thiamin phosphate synthase"/>
    <property type="match status" value="1"/>
</dbReference>
<organism evidence="7 8">
    <name type="scientific">Christiangramia crocea</name>
    <dbReference type="NCBI Taxonomy" id="2904124"/>
    <lineage>
        <taxon>Bacteria</taxon>
        <taxon>Pseudomonadati</taxon>
        <taxon>Bacteroidota</taxon>
        <taxon>Flavobacteriia</taxon>
        <taxon>Flavobacteriales</taxon>
        <taxon>Flavobacteriaceae</taxon>
        <taxon>Christiangramia</taxon>
    </lineage>
</organism>
<evidence type="ECO:0000256" key="3">
    <source>
        <dbReference type="ARBA" id="ARBA00022977"/>
    </source>
</evidence>
<dbReference type="InterPro" id="IPR036206">
    <property type="entry name" value="ThiamineP_synth_sf"/>
</dbReference>
<keyword evidence="5" id="KW-0349">Heme</keyword>
<sequence>MEIKNNIQKGIYLVVDPSMEETVLLKRIEQALQEKIVAVQVWDNFQAGQKIIPLIDKICELCHSRDVPVFINNQWELLGEAPLDGVHFDEIPQDIKKIRRKIGKQFLTGLTCNNDLSWLSWAEKNRFDYISFCSIFPSSTSNSCELVDFETIRKTKEKSSLPVFLAGGINPENINKLNELDYEGVAVVSGIMNSDRPQEAIQNYLKNLNL</sequence>
<feature type="domain" description="Cytochrome c" evidence="6">
    <location>
        <begin position="43"/>
        <end position="209"/>
    </location>
</feature>
<dbReference type="PROSITE" id="PS51007">
    <property type="entry name" value="CYTC"/>
    <property type="match status" value="1"/>
</dbReference>
<dbReference type="Proteomes" id="UP001139344">
    <property type="component" value="Unassembled WGS sequence"/>
</dbReference>
<dbReference type="AlphaFoldDB" id="A0A9X2A783"/>
<keyword evidence="8" id="KW-1185">Reference proteome</keyword>
<name>A0A9X2A783_9FLAO</name>
<dbReference type="GO" id="GO:0009228">
    <property type="term" value="P:thiamine biosynthetic process"/>
    <property type="evidence" value="ECO:0007669"/>
    <property type="project" value="UniProtKB-KW"/>
</dbReference>
<evidence type="ECO:0000256" key="4">
    <source>
        <dbReference type="ARBA" id="ARBA00023004"/>
    </source>
</evidence>
<dbReference type="Pfam" id="PF02581">
    <property type="entry name" value="TMP-TENI"/>
    <property type="match status" value="1"/>
</dbReference>
<reference evidence="7" key="1">
    <citation type="submission" date="2021-12" db="EMBL/GenBank/DDBJ databases">
        <title>Description of Gramella crocea sp. nov., a new bacterium isolated from activated sludge.</title>
        <authorList>
            <person name="Zhang X."/>
        </authorList>
    </citation>
    <scope>NUCLEOTIDE SEQUENCE</scope>
    <source>
        <strain evidence="7">YB25</strain>
    </source>
</reference>
<comment type="pathway">
    <text evidence="1">Cofactor biosynthesis; thiamine diphosphate biosynthesis.</text>
</comment>
<dbReference type="RefSeq" id="WP_240095968.1">
    <property type="nucleotide sequence ID" value="NZ_JAJSON010000009.1"/>
</dbReference>
<keyword evidence="3" id="KW-0784">Thiamine biosynthesis</keyword>
<dbReference type="GO" id="GO:0020037">
    <property type="term" value="F:heme binding"/>
    <property type="evidence" value="ECO:0007669"/>
    <property type="project" value="InterPro"/>
</dbReference>
<dbReference type="GO" id="GO:0046872">
    <property type="term" value="F:metal ion binding"/>
    <property type="evidence" value="ECO:0007669"/>
    <property type="project" value="UniProtKB-KW"/>
</dbReference>
<comment type="caution">
    <text evidence="7">The sequence shown here is derived from an EMBL/GenBank/DDBJ whole genome shotgun (WGS) entry which is preliminary data.</text>
</comment>
<evidence type="ECO:0000259" key="6">
    <source>
        <dbReference type="PROSITE" id="PS51007"/>
    </source>
</evidence>
<evidence type="ECO:0000256" key="1">
    <source>
        <dbReference type="ARBA" id="ARBA00004948"/>
    </source>
</evidence>
<dbReference type="PANTHER" id="PTHR20857:SF23">
    <property type="entry name" value="THIAMINE BIOSYNTHETIC BIFUNCTIONAL ENZYME"/>
    <property type="match status" value="1"/>
</dbReference>
<gene>
    <name evidence="7" type="ORF">LU635_02775</name>
</gene>
<dbReference type="EMBL" id="JAJSON010000009">
    <property type="protein sequence ID" value="MCG9970548.1"/>
    <property type="molecule type" value="Genomic_DNA"/>
</dbReference>
<evidence type="ECO:0000313" key="7">
    <source>
        <dbReference type="EMBL" id="MCG9970548.1"/>
    </source>
</evidence>
<dbReference type="InterPro" id="IPR013785">
    <property type="entry name" value="Aldolase_TIM"/>
</dbReference>
<keyword evidence="4 5" id="KW-0408">Iron</keyword>
<proteinExistence type="predicted"/>
<accession>A0A9X2A783</accession>
<protein>
    <submittedName>
        <fullName evidence="7">Thiamine phosphate synthase</fullName>
    </submittedName>
</protein>
<dbReference type="InterPro" id="IPR009056">
    <property type="entry name" value="Cyt_c-like_dom"/>
</dbReference>
<dbReference type="GO" id="GO:0009055">
    <property type="term" value="F:electron transfer activity"/>
    <property type="evidence" value="ECO:0007669"/>
    <property type="project" value="InterPro"/>
</dbReference>
<evidence type="ECO:0000313" key="8">
    <source>
        <dbReference type="Proteomes" id="UP001139344"/>
    </source>
</evidence>
<dbReference type="GO" id="GO:0005737">
    <property type="term" value="C:cytoplasm"/>
    <property type="evidence" value="ECO:0007669"/>
    <property type="project" value="TreeGrafter"/>
</dbReference>
<evidence type="ECO:0000256" key="2">
    <source>
        <dbReference type="ARBA" id="ARBA00022723"/>
    </source>
</evidence>
<evidence type="ECO:0000256" key="5">
    <source>
        <dbReference type="PROSITE-ProRule" id="PRU00433"/>
    </source>
</evidence>
<dbReference type="PANTHER" id="PTHR20857">
    <property type="entry name" value="THIAMINE-PHOSPHATE PYROPHOSPHORYLASE"/>
    <property type="match status" value="1"/>
</dbReference>
<keyword evidence="2 5" id="KW-0479">Metal-binding</keyword>
<dbReference type="GO" id="GO:0004789">
    <property type="term" value="F:thiamine-phosphate diphosphorylase activity"/>
    <property type="evidence" value="ECO:0007669"/>
    <property type="project" value="TreeGrafter"/>
</dbReference>
<dbReference type="InterPro" id="IPR022998">
    <property type="entry name" value="ThiamineP_synth_TenI"/>
</dbReference>